<reference evidence="11" key="2">
    <citation type="submission" date="2025-08" db="UniProtKB">
        <authorList>
            <consortium name="RefSeq"/>
        </authorList>
    </citation>
    <scope>IDENTIFICATION</scope>
    <source>
        <tissue evidence="11">Leaf</tissue>
    </source>
</reference>
<sequence length="440" mass="48975">MCLAFHRSWPLALMLVLLVASCNLSDCYDPMDPNGNITITFDIHKWTNDGYVARVTVQNYYQYRLVDKPGWTIGWTWANAEVIWSMYGAFATQQGNCSNHMFQVPHSCKKDPVILDLTPEAAPENRTEGCCQSGLLSAWSVVPSKSFSSFEIQVGGLGKMTTVHPPVNLTLLGPGPGYTCGPVSDAEPTVSSDIGGKRKVQVFRTWKSTCTYSAFLANKSPVCCASLSSFYNPTVTSCPMCSCGCSEAKQNTSSCISPGNAHPNSRDDTDVLQCTDHNCPVRVHWHVKNNYADHWRVKLTVSNYNYKRNYSNWNILVQHPGFNQSSKAFSFNSTMLPTVGFEDEVALFWGYDSYNNELLQANHDQLGSVTTEILLEKDADSFTLSNGWAFPRKIYFNGENCQMPLPDTFPMLPNHDVGLHPPPLGFLLLLTLLSLKQLLD</sequence>
<dbReference type="Pfam" id="PF04833">
    <property type="entry name" value="COBRA"/>
    <property type="match status" value="1"/>
</dbReference>
<dbReference type="AlphaFoldDB" id="A0A6P8CC24"/>
<keyword evidence="10" id="KW-1185">Reference proteome</keyword>
<dbReference type="InterPro" id="IPR006918">
    <property type="entry name" value="COBRA_pln"/>
</dbReference>
<dbReference type="GO" id="GO:0098552">
    <property type="term" value="C:side of membrane"/>
    <property type="evidence" value="ECO:0007669"/>
    <property type="project" value="UniProtKB-KW"/>
</dbReference>
<evidence type="ECO:0000256" key="1">
    <source>
        <dbReference type="ARBA" id="ARBA00004609"/>
    </source>
</evidence>
<keyword evidence="3" id="KW-0472">Membrane</keyword>
<accession>A0A6P8CC24</accession>
<dbReference type="GeneID" id="116195110"/>
<feature type="chain" id="PRO_5028041155" description="COBRA-like protein" evidence="8">
    <location>
        <begin position="28"/>
        <end position="440"/>
    </location>
</feature>
<keyword evidence="3" id="KW-0336">GPI-anchor</keyword>
<dbReference type="PIRSF" id="PIRSF038122">
    <property type="entry name" value="COBRA"/>
    <property type="match status" value="1"/>
</dbReference>
<dbReference type="PANTHER" id="PTHR31673">
    <property type="entry name" value="PROTEIN COBRA"/>
    <property type="match status" value="1"/>
</dbReference>
<comment type="subcellular location">
    <subcellularLocation>
        <location evidence="1">Cell membrane</location>
        <topology evidence="1">Lipid-anchor</topology>
        <topology evidence="1">GPI-anchor</topology>
    </subcellularLocation>
</comment>
<feature type="signal peptide" evidence="8">
    <location>
        <begin position="1"/>
        <end position="27"/>
    </location>
</feature>
<reference evidence="10" key="1">
    <citation type="journal article" date="2020" name="Plant Biotechnol. J.">
        <title>The pomegranate (Punica granatum L.) draft genome dissects genetic divergence between soft- and hard-seeded cultivars.</title>
        <authorList>
            <person name="Luo X."/>
            <person name="Li H."/>
            <person name="Wu Z."/>
            <person name="Yao W."/>
            <person name="Zhao P."/>
            <person name="Cao D."/>
            <person name="Yu H."/>
            <person name="Li K."/>
            <person name="Poudel K."/>
            <person name="Zhao D."/>
            <person name="Zhang F."/>
            <person name="Xia X."/>
            <person name="Chen L."/>
            <person name="Wang Q."/>
            <person name="Jing D."/>
            <person name="Cao S."/>
        </authorList>
    </citation>
    <scope>NUCLEOTIDE SEQUENCE [LARGE SCALE GENOMIC DNA]</scope>
    <source>
        <strain evidence="10">cv. Tunisia</strain>
    </source>
</reference>
<dbReference type="OrthoDB" id="1554693at2759"/>
<evidence type="ECO:0000256" key="8">
    <source>
        <dbReference type="SAM" id="SignalP"/>
    </source>
</evidence>
<dbReference type="PROSITE" id="PS51257">
    <property type="entry name" value="PROKAR_LIPOPROTEIN"/>
    <property type="match status" value="1"/>
</dbReference>
<dbReference type="GO" id="GO:0010215">
    <property type="term" value="P:cellulose microfibril organization"/>
    <property type="evidence" value="ECO:0007669"/>
    <property type="project" value="InterPro"/>
</dbReference>
<dbReference type="RefSeq" id="XP_031379944.1">
    <property type="nucleotide sequence ID" value="XM_031524084.1"/>
</dbReference>
<evidence type="ECO:0000256" key="4">
    <source>
        <dbReference type="ARBA" id="ARBA00022729"/>
    </source>
</evidence>
<evidence type="ECO:0000256" key="5">
    <source>
        <dbReference type="ARBA" id="ARBA00023180"/>
    </source>
</evidence>
<dbReference type="Proteomes" id="UP000515151">
    <property type="component" value="Chromosome 2"/>
</dbReference>
<dbReference type="GO" id="GO:0052324">
    <property type="term" value="P:plant-type cell wall cellulose biosynthetic process"/>
    <property type="evidence" value="ECO:0007669"/>
    <property type="project" value="TreeGrafter"/>
</dbReference>
<evidence type="ECO:0000313" key="10">
    <source>
        <dbReference type="Proteomes" id="UP000515151"/>
    </source>
</evidence>
<comment type="similarity">
    <text evidence="2 7">Belongs to the COBRA family.</text>
</comment>
<dbReference type="PANTHER" id="PTHR31673:SF41">
    <property type="entry name" value="COBRA-LIKE PROTEIN"/>
    <property type="match status" value="1"/>
</dbReference>
<evidence type="ECO:0000256" key="2">
    <source>
        <dbReference type="ARBA" id="ARBA00005507"/>
    </source>
</evidence>
<evidence type="ECO:0000256" key="7">
    <source>
        <dbReference type="PIRNR" id="PIRNR038122"/>
    </source>
</evidence>
<evidence type="ECO:0000256" key="6">
    <source>
        <dbReference type="ARBA" id="ARBA00023288"/>
    </source>
</evidence>
<keyword evidence="5" id="KW-0325">Glycoprotein</keyword>
<name>A0A6P8CC24_PUNGR</name>
<dbReference type="InterPro" id="IPR056900">
    <property type="entry name" value="COB_C"/>
</dbReference>
<evidence type="ECO:0000259" key="9">
    <source>
        <dbReference type="Pfam" id="PF25079"/>
    </source>
</evidence>
<proteinExistence type="inferred from homology"/>
<evidence type="ECO:0000313" key="11">
    <source>
        <dbReference type="RefSeq" id="XP_031379944.1"/>
    </source>
</evidence>
<organism evidence="10 11">
    <name type="scientific">Punica granatum</name>
    <name type="common">Pomegranate</name>
    <dbReference type="NCBI Taxonomy" id="22663"/>
    <lineage>
        <taxon>Eukaryota</taxon>
        <taxon>Viridiplantae</taxon>
        <taxon>Streptophyta</taxon>
        <taxon>Embryophyta</taxon>
        <taxon>Tracheophyta</taxon>
        <taxon>Spermatophyta</taxon>
        <taxon>Magnoliopsida</taxon>
        <taxon>eudicotyledons</taxon>
        <taxon>Gunneridae</taxon>
        <taxon>Pentapetalae</taxon>
        <taxon>rosids</taxon>
        <taxon>malvids</taxon>
        <taxon>Myrtales</taxon>
        <taxon>Lythraceae</taxon>
        <taxon>Punica</taxon>
    </lineage>
</organism>
<protein>
    <recommendedName>
        <fullName evidence="7">COBRA-like protein</fullName>
    </recommendedName>
</protein>
<evidence type="ECO:0000256" key="3">
    <source>
        <dbReference type="ARBA" id="ARBA00022622"/>
    </source>
</evidence>
<gene>
    <name evidence="11" type="primary">LOC116195110</name>
</gene>
<dbReference type="Pfam" id="PF25079">
    <property type="entry name" value="COB_C"/>
    <property type="match status" value="1"/>
</dbReference>
<feature type="domain" description="COBRA C-terminal" evidence="9">
    <location>
        <begin position="223"/>
        <end position="410"/>
    </location>
</feature>
<dbReference type="GO" id="GO:0005886">
    <property type="term" value="C:plasma membrane"/>
    <property type="evidence" value="ECO:0007669"/>
    <property type="project" value="UniProtKB-SubCell"/>
</dbReference>
<keyword evidence="6" id="KW-0449">Lipoprotein</keyword>
<keyword evidence="4 8" id="KW-0732">Signal</keyword>